<comment type="caution">
    <text evidence="4">The sequence shown here is derived from an EMBL/GenBank/DDBJ whole genome shotgun (WGS) entry which is preliminary data.</text>
</comment>
<keyword evidence="5" id="KW-1185">Reference proteome</keyword>
<evidence type="ECO:0000313" key="5">
    <source>
        <dbReference type="Proteomes" id="UP000644875"/>
    </source>
</evidence>
<dbReference type="EMBL" id="JAENBP010000001">
    <property type="protein sequence ID" value="MBJ8349211.1"/>
    <property type="molecule type" value="Genomic_DNA"/>
</dbReference>
<dbReference type="PANTHER" id="PTHR10655">
    <property type="entry name" value="LYSOPHOSPHOLIPASE-RELATED"/>
    <property type="match status" value="1"/>
</dbReference>
<dbReference type="InterPro" id="IPR029058">
    <property type="entry name" value="AB_hydrolase_fold"/>
</dbReference>
<reference evidence="4 5" key="1">
    <citation type="journal article" date="2021" name="Int. J. Syst. Evol. Microbiol.">
        <title>Streptococcus vicugnae sp. nov., isolated from faeces of alpacas (Vicugna pacos) and cattle (Bos taurus), Streptococcus zalophi sp. nov., and Streptococcus pacificus sp. nov., isolated from respiratory tract of California sea lions (Zalophus californianus).</title>
        <authorList>
            <person name="Volokhov D.V."/>
            <person name="Zagorodnyaya T.A."/>
            <person name="Shen Z."/>
            <person name="Blom J."/>
            <person name="Furtak V.A."/>
            <person name="Eisenberg T."/>
            <person name="Fan P."/>
            <person name="Jeong K.C."/>
            <person name="Gao Y."/>
            <person name="Zhang S."/>
            <person name="Amselle M."/>
        </authorList>
    </citation>
    <scope>NUCLEOTIDE SEQUENCE [LARGE SCALE GENOMIC DNA]</scope>
    <source>
        <strain evidence="5">CSL7508-lung</strain>
    </source>
</reference>
<dbReference type="GO" id="GO:0016787">
    <property type="term" value="F:hydrolase activity"/>
    <property type="evidence" value="ECO:0007669"/>
    <property type="project" value="UniProtKB-KW"/>
</dbReference>
<dbReference type="Pfam" id="PF02230">
    <property type="entry name" value="Abhydrolase_2"/>
    <property type="match status" value="1"/>
</dbReference>
<dbReference type="RefSeq" id="WP_199567140.1">
    <property type="nucleotide sequence ID" value="NZ_JAENBP010000001.1"/>
</dbReference>
<comment type="similarity">
    <text evidence="1">Belongs to the AB hydrolase superfamily. AB hydrolase 2 family.</text>
</comment>
<gene>
    <name evidence="4" type="ORF">JHK64_01020</name>
</gene>
<protein>
    <submittedName>
        <fullName evidence="4">Alpha/beta hydrolase</fullName>
    </submittedName>
</protein>
<keyword evidence="2 4" id="KW-0378">Hydrolase</keyword>
<feature type="domain" description="Phospholipase/carboxylesterase/thioesterase" evidence="3">
    <location>
        <begin position="88"/>
        <end position="199"/>
    </location>
</feature>
<dbReference type="SUPFAM" id="SSF53474">
    <property type="entry name" value="alpha/beta-Hydrolases"/>
    <property type="match status" value="1"/>
</dbReference>
<evidence type="ECO:0000313" key="4">
    <source>
        <dbReference type="EMBL" id="MBJ8349211.1"/>
    </source>
</evidence>
<proteinExistence type="inferred from homology"/>
<evidence type="ECO:0000256" key="2">
    <source>
        <dbReference type="ARBA" id="ARBA00022801"/>
    </source>
</evidence>
<evidence type="ECO:0000259" key="3">
    <source>
        <dbReference type="Pfam" id="PF02230"/>
    </source>
</evidence>
<dbReference type="Gene3D" id="3.40.50.1820">
    <property type="entry name" value="alpha/beta hydrolase"/>
    <property type="match status" value="1"/>
</dbReference>
<organism evidence="4 5">
    <name type="scientific">Streptococcus zalophi</name>
    <dbReference type="NCBI Taxonomy" id="640031"/>
    <lineage>
        <taxon>Bacteria</taxon>
        <taxon>Bacillati</taxon>
        <taxon>Bacillota</taxon>
        <taxon>Bacilli</taxon>
        <taxon>Lactobacillales</taxon>
        <taxon>Streptococcaceae</taxon>
        <taxon>Streptococcus</taxon>
    </lineage>
</organism>
<accession>A0A934P8S2</accession>
<dbReference type="PANTHER" id="PTHR10655:SF17">
    <property type="entry name" value="LYSOPHOSPHOLIPASE-LIKE PROTEIN 1"/>
    <property type="match status" value="1"/>
</dbReference>
<dbReference type="InterPro" id="IPR003140">
    <property type="entry name" value="PLipase/COase/thioEstase"/>
</dbReference>
<dbReference type="Proteomes" id="UP000644875">
    <property type="component" value="Unassembled WGS sequence"/>
</dbReference>
<evidence type="ECO:0000256" key="1">
    <source>
        <dbReference type="ARBA" id="ARBA00006499"/>
    </source>
</evidence>
<name>A0A934P8S2_9STRE</name>
<dbReference type="InterPro" id="IPR050565">
    <property type="entry name" value="LYPA1-2/EST-like"/>
</dbReference>
<sequence>MEHIFKKGSKKSPVLVLLHGTGGDEYSLLSIAEFLSPEASILSLRGEVNEYGALRFFKRLEEGLYDIDDLNYRGTVIQSFLEEMAENYQFDLQDVVLVGFSNGSNMAINLLLADHTPFHKGILFAPMYPVDTEHLTQLKENTHVFISMGEEDPICSLEDSRNVVEQFEKRGANVDTFWVNSHEINLDALKKAKDWLEKLA</sequence>
<dbReference type="AlphaFoldDB" id="A0A934P8S2"/>